<organism evidence="4 5">
    <name type="scientific">Clostridium autoethanogenum</name>
    <dbReference type="NCBI Taxonomy" id="84023"/>
    <lineage>
        <taxon>Bacteria</taxon>
        <taxon>Bacillati</taxon>
        <taxon>Bacillota</taxon>
        <taxon>Clostridia</taxon>
        <taxon>Eubacteriales</taxon>
        <taxon>Clostridiaceae</taxon>
        <taxon>Clostridium</taxon>
    </lineage>
</organism>
<evidence type="ECO:0000259" key="3">
    <source>
        <dbReference type="Pfam" id="PF18705"/>
    </source>
</evidence>
<dbReference type="InterPro" id="IPR025436">
    <property type="entry name" value="DUF4179"/>
</dbReference>
<protein>
    <submittedName>
        <fullName evidence="4">DUF4179 domain-containing protein</fullName>
    </submittedName>
</protein>
<feature type="domain" description="DUF5643" evidence="3">
    <location>
        <begin position="213"/>
        <end position="318"/>
    </location>
</feature>
<name>A0A3M0SPM0_9CLOT</name>
<accession>A0A3M0SPM0</accession>
<dbReference type="RefSeq" id="WP_122059448.1">
    <property type="nucleotide sequence ID" value="NZ_RFAQ01000034.1"/>
</dbReference>
<reference evidence="4 5" key="1">
    <citation type="submission" date="2018-10" db="EMBL/GenBank/DDBJ databases">
        <title>Genome-centric metagenomics revealed C2 chemical producing, CO utilizing Clostridium with novel acetogenic gene cluster.</title>
        <authorList>
            <person name="Kang H."/>
            <person name="Park B."/>
            <person name="Choi I.G."/>
            <person name="Chang I.S."/>
        </authorList>
    </citation>
    <scope>NUCLEOTIDE SEQUENCE [LARGE SCALE GENOMIC DNA]</scope>
    <source>
        <strain evidence="4 5">H21-9</strain>
    </source>
</reference>
<dbReference type="EMBL" id="RFAQ01000034">
    <property type="protein sequence ID" value="RMC99951.1"/>
    <property type="molecule type" value="Genomic_DNA"/>
</dbReference>
<keyword evidence="1" id="KW-0812">Transmembrane</keyword>
<dbReference type="InterPro" id="IPR040680">
    <property type="entry name" value="DUF5643"/>
</dbReference>
<feature type="domain" description="DUF4179" evidence="2">
    <location>
        <begin position="37"/>
        <end position="126"/>
    </location>
</feature>
<feature type="transmembrane region" description="Helical" evidence="1">
    <location>
        <begin position="44"/>
        <end position="64"/>
    </location>
</feature>
<evidence type="ECO:0000313" key="4">
    <source>
        <dbReference type="EMBL" id="RMC99951.1"/>
    </source>
</evidence>
<proteinExistence type="predicted"/>
<gene>
    <name evidence="4" type="ORF">D9O40_11135</name>
</gene>
<comment type="caution">
    <text evidence="4">The sequence shown here is derived from an EMBL/GenBank/DDBJ whole genome shotgun (WGS) entry which is preliminary data.</text>
</comment>
<keyword evidence="1" id="KW-0472">Membrane</keyword>
<dbReference type="Pfam" id="PF18705">
    <property type="entry name" value="DUF5643"/>
    <property type="match status" value="1"/>
</dbReference>
<sequence>MFNLDNLKDEIKIPKDIDLAIKKGIERGRKECKVKSSRKRYKKFAALAAVIAIAITVGIFNPGIVKALPGIKSIFKLINYNNVGESFDKFEAFSTSVNKAVTKDGITVTIDKIVIDDNTFAVTSIIQGKNIKANQGDMVHIKLNGKSLSTYGSTDKKIDDNRIVRVTSSNISDMKLSNDVNVDWNMFWIGNVKGPWNFKFKVSKSGKPTNSRYISLNNTIKLPDSTLKIKNLVISPLGNSINYSGVYDKLNENMISSIFDFVVMDDKGRVLETDLGSGTHGKKDYNGTIEVLNDLSNVKSLTVVPILKRWGVKTKEINKFLYSILQTTINSTNFNIPQEIITKSRPVTAKEKSDGYAFDNVIHVFNIDKDRQFSTIDKLVNQVIKVGQNSSAVITKIETTAKYTKVTFKLQGNGVYPYKNINDTVIVDENYKDIERAEDGPIAILENVEERIVSIKLPPIDKSKKYKIALPIIDEPKIENQYKINIDLDKQ</sequence>
<evidence type="ECO:0000256" key="1">
    <source>
        <dbReference type="SAM" id="Phobius"/>
    </source>
</evidence>
<dbReference type="AlphaFoldDB" id="A0A3M0SPM0"/>
<dbReference type="Gene3D" id="2.60.40.1640">
    <property type="entry name" value="Conserved domain protein"/>
    <property type="match status" value="1"/>
</dbReference>
<keyword evidence="1" id="KW-1133">Transmembrane helix</keyword>
<dbReference type="Proteomes" id="UP000277999">
    <property type="component" value="Unassembled WGS sequence"/>
</dbReference>
<evidence type="ECO:0000313" key="5">
    <source>
        <dbReference type="Proteomes" id="UP000277999"/>
    </source>
</evidence>
<dbReference type="Gene3D" id="2.60.40.1630">
    <property type="entry name" value="bacillus anthracis domain"/>
    <property type="match status" value="1"/>
</dbReference>
<dbReference type="Pfam" id="PF13786">
    <property type="entry name" value="DUF4179"/>
    <property type="match status" value="1"/>
</dbReference>
<evidence type="ECO:0000259" key="2">
    <source>
        <dbReference type="Pfam" id="PF13786"/>
    </source>
</evidence>